<evidence type="ECO:0000313" key="10">
    <source>
        <dbReference type="Proteomes" id="UP001353858"/>
    </source>
</evidence>
<organism evidence="9 10">
    <name type="scientific">Aquatica leii</name>
    <dbReference type="NCBI Taxonomy" id="1421715"/>
    <lineage>
        <taxon>Eukaryota</taxon>
        <taxon>Metazoa</taxon>
        <taxon>Ecdysozoa</taxon>
        <taxon>Arthropoda</taxon>
        <taxon>Hexapoda</taxon>
        <taxon>Insecta</taxon>
        <taxon>Pterygota</taxon>
        <taxon>Neoptera</taxon>
        <taxon>Endopterygota</taxon>
        <taxon>Coleoptera</taxon>
        <taxon>Polyphaga</taxon>
        <taxon>Elateriformia</taxon>
        <taxon>Elateroidea</taxon>
        <taxon>Lampyridae</taxon>
        <taxon>Luciolinae</taxon>
        <taxon>Aquatica</taxon>
    </lineage>
</organism>
<dbReference type="InterPro" id="IPR013098">
    <property type="entry name" value="Ig_I-set"/>
</dbReference>
<accession>A0AAN7PBE4</accession>
<evidence type="ECO:0000256" key="7">
    <source>
        <dbReference type="SAM" id="SignalP"/>
    </source>
</evidence>
<feature type="domain" description="Ig-like" evidence="8">
    <location>
        <begin position="451"/>
        <end position="538"/>
    </location>
</feature>
<feature type="transmembrane region" description="Helical" evidence="6">
    <location>
        <begin position="653"/>
        <end position="673"/>
    </location>
</feature>
<dbReference type="Pfam" id="PF07679">
    <property type="entry name" value="I-set"/>
    <property type="match status" value="1"/>
</dbReference>
<dbReference type="SUPFAM" id="SSF48726">
    <property type="entry name" value="Immunoglobulin"/>
    <property type="match status" value="4"/>
</dbReference>
<sequence length="834" mass="94702">MYALLIFILINLLISVNCISDLSTNYGNELGATMNSIVAVQGIVAKLPCDITPTFLDDKLHIVIWNKEDSEGKLIPIYTFDSRHTSHFKQAKHWSDEFLLDGRVHFRYEEDPAMLTINNVLHKDEGFYNCRVDFKRSPTRNTRLNLTVIIPPANVIVLNEKGIKVSNYELGPYSEGDVITLTCIATGGVPVPKVTWWQENALLDDFSEDLANNTVRNILHMEKLQRKHFHRILTCQASNNDFVAPISTSMRIDLNLPPISATFLGENFPLSAGKLYQFKCEVIGSHPAPRITWWKGNTNMVDVETKSANGTAISTLTVIPTADDEGKYLSCNVEHTVLRNHSLVSSRKLSVLYSPLLTLNLGKNLSNKIKEGRDVYFDCNIKANPWVYKISWKHNDKTLNSNLAKGVIINNQSLVLQNVYRDKTGSYLCTAINKEGESVSNSIHLEIEYLPKCRLNKATIYEALLNETLQINCELDANPKEIEYMWTFNNTEGFQQYFSLHRNASYLMYTLKSGKDYGTLFCKGTNEIGDQFEPCVFTIIPRDKMDLLLNCSFNNQHTESLNLACKHRLPVQLNGSFVAEIYDIETGVLIKRLTSKQPTFIINKLDEGLQYEIRVYIITREGTSNVIQLNAAMPKWKTFKDVSRLNFTITPTLAITIGIVVLLVIISIGLLTITKIYKCKKEKQTSNYTNDSLLKPKFADEQFSPTEASDRLLKSDDKNPDIIPLNSSTNVQKTYVSLNDIQADISLHDTPFLFTKEHPRTLSQYNYDTTGRPSNFQSPTFFKYSHSRPARLPEMPVEYHNQDISINVLRPLLTNHINRTPVTLLPQQLSATQL</sequence>
<gene>
    <name evidence="9" type="ORF">RN001_001311</name>
</gene>
<keyword evidence="4 6" id="KW-0472">Membrane</keyword>
<evidence type="ECO:0000256" key="6">
    <source>
        <dbReference type="SAM" id="Phobius"/>
    </source>
</evidence>
<protein>
    <recommendedName>
        <fullName evidence="8">Ig-like domain-containing protein</fullName>
    </recommendedName>
</protein>
<dbReference type="InterPro" id="IPR036179">
    <property type="entry name" value="Ig-like_dom_sf"/>
</dbReference>
<reference evidence="10" key="1">
    <citation type="submission" date="2023-01" db="EMBL/GenBank/DDBJ databases">
        <title>Key to firefly adult light organ development and bioluminescence: homeobox transcription factors regulate luciferase expression and transportation to peroxisome.</title>
        <authorList>
            <person name="Fu X."/>
        </authorList>
    </citation>
    <scope>NUCLEOTIDE SEQUENCE [LARGE SCALE GENOMIC DNA]</scope>
</reference>
<dbReference type="InterPro" id="IPR007110">
    <property type="entry name" value="Ig-like_dom"/>
</dbReference>
<dbReference type="InterPro" id="IPR013106">
    <property type="entry name" value="Ig_V-set"/>
</dbReference>
<dbReference type="EMBL" id="JARPUR010000001">
    <property type="protein sequence ID" value="KAK4885040.1"/>
    <property type="molecule type" value="Genomic_DNA"/>
</dbReference>
<dbReference type="Proteomes" id="UP001353858">
    <property type="component" value="Unassembled WGS sequence"/>
</dbReference>
<keyword evidence="3 6" id="KW-1133">Transmembrane helix</keyword>
<feature type="chain" id="PRO_5042885034" description="Ig-like domain-containing protein" evidence="7">
    <location>
        <begin position="19"/>
        <end position="834"/>
    </location>
</feature>
<feature type="domain" description="Ig-like" evidence="8">
    <location>
        <begin position="355"/>
        <end position="440"/>
    </location>
</feature>
<evidence type="ECO:0000256" key="5">
    <source>
        <dbReference type="ARBA" id="ARBA00023157"/>
    </source>
</evidence>
<keyword evidence="2 6" id="KW-0812">Transmembrane</keyword>
<evidence type="ECO:0000256" key="4">
    <source>
        <dbReference type="ARBA" id="ARBA00023136"/>
    </source>
</evidence>
<comment type="subcellular location">
    <subcellularLocation>
        <location evidence="1">Membrane</location>
        <topology evidence="1">Single-pass membrane protein</topology>
    </subcellularLocation>
</comment>
<dbReference type="GO" id="GO:0016020">
    <property type="term" value="C:membrane"/>
    <property type="evidence" value="ECO:0007669"/>
    <property type="project" value="UniProtKB-SubCell"/>
</dbReference>
<keyword evidence="7" id="KW-0732">Signal</keyword>
<dbReference type="PANTHER" id="PTHR23278">
    <property type="entry name" value="SIDESTEP PROTEIN"/>
    <property type="match status" value="1"/>
</dbReference>
<dbReference type="SMART" id="SM00409">
    <property type="entry name" value="IG"/>
    <property type="match status" value="4"/>
</dbReference>
<evidence type="ECO:0000313" key="9">
    <source>
        <dbReference type="EMBL" id="KAK4885040.1"/>
    </source>
</evidence>
<feature type="domain" description="Ig-like" evidence="8">
    <location>
        <begin position="151"/>
        <end position="251"/>
    </location>
</feature>
<dbReference type="InterPro" id="IPR003599">
    <property type="entry name" value="Ig_sub"/>
</dbReference>
<dbReference type="Pfam" id="PF07686">
    <property type="entry name" value="V-set"/>
    <property type="match status" value="1"/>
</dbReference>
<dbReference type="SMART" id="SM00408">
    <property type="entry name" value="IGc2"/>
    <property type="match status" value="2"/>
</dbReference>
<proteinExistence type="predicted"/>
<evidence type="ECO:0000256" key="1">
    <source>
        <dbReference type="ARBA" id="ARBA00004167"/>
    </source>
</evidence>
<dbReference type="Gene3D" id="2.60.40.10">
    <property type="entry name" value="Immunoglobulins"/>
    <property type="match status" value="5"/>
</dbReference>
<evidence type="ECO:0000256" key="2">
    <source>
        <dbReference type="ARBA" id="ARBA00022692"/>
    </source>
</evidence>
<feature type="domain" description="Ig-like" evidence="8">
    <location>
        <begin position="41"/>
        <end position="147"/>
    </location>
</feature>
<evidence type="ECO:0000256" key="3">
    <source>
        <dbReference type="ARBA" id="ARBA00022989"/>
    </source>
</evidence>
<dbReference type="InterPro" id="IPR013783">
    <property type="entry name" value="Ig-like_fold"/>
</dbReference>
<dbReference type="InterPro" id="IPR003598">
    <property type="entry name" value="Ig_sub2"/>
</dbReference>
<feature type="domain" description="Ig-like" evidence="8">
    <location>
        <begin position="257"/>
        <end position="350"/>
    </location>
</feature>
<keyword evidence="5" id="KW-1015">Disulfide bond</keyword>
<dbReference type="InterPro" id="IPR013162">
    <property type="entry name" value="CD80_C2-set"/>
</dbReference>
<dbReference type="AlphaFoldDB" id="A0AAN7PBE4"/>
<dbReference type="Pfam" id="PF08205">
    <property type="entry name" value="C2-set_2"/>
    <property type="match status" value="2"/>
</dbReference>
<feature type="signal peptide" evidence="7">
    <location>
        <begin position="1"/>
        <end position="18"/>
    </location>
</feature>
<evidence type="ECO:0000259" key="8">
    <source>
        <dbReference type="PROSITE" id="PS50835"/>
    </source>
</evidence>
<dbReference type="PANTHER" id="PTHR23278:SF19">
    <property type="entry name" value="OBSCURIN"/>
    <property type="match status" value="1"/>
</dbReference>
<name>A0AAN7PBE4_9COLE</name>
<keyword evidence="10" id="KW-1185">Reference proteome</keyword>
<dbReference type="PROSITE" id="PS50835">
    <property type="entry name" value="IG_LIKE"/>
    <property type="match status" value="5"/>
</dbReference>
<comment type="caution">
    <text evidence="9">The sequence shown here is derived from an EMBL/GenBank/DDBJ whole genome shotgun (WGS) entry which is preliminary data.</text>
</comment>